<feature type="non-terminal residue" evidence="2">
    <location>
        <position position="1"/>
    </location>
</feature>
<keyword evidence="3" id="KW-1185">Reference proteome</keyword>
<evidence type="ECO:0000256" key="1">
    <source>
        <dbReference type="SAM" id="MobiDB-lite"/>
    </source>
</evidence>
<organism evidence="2 3">
    <name type="scientific">Streptosporangium algeriense</name>
    <dbReference type="NCBI Taxonomy" id="1682748"/>
    <lineage>
        <taxon>Bacteria</taxon>
        <taxon>Bacillati</taxon>
        <taxon>Actinomycetota</taxon>
        <taxon>Actinomycetes</taxon>
        <taxon>Streptosporangiales</taxon>
        <taxon>Streptosporangiaceae</taxon>
        <taxon>Streptosporangium</taxon>
    </lineage>
</organism>
<reference evidence="3" key="1">
    <citation type="journal article" date="2019" name="Int. J. Syst. Evol. Microbiol.">
        <title>The Global Catalogue of Microorganisms (GCM) 10K type strain sequencing project: providing services to taxonomists for standard genome sequencing and annotation.</title>
        <authorList>
            <consortium name="The Broad Institute Genomics Platform"/>
            <consortium name="The Broad Institute Genome Sequencing Center for Infectious Disease"/>
            <person name="Wu L."/>
            <person name="Ma J."/>
        </authorList>
    </citation>
    <scope>NUCLEOTIDE SEQUENCE [LARGE SCALE GENOMIC DNA]</scope>
    <source>
        <strain evidence="3">CCUG 62974</strain>
    </source>
</reference>
<dbReference type="Proteomes" id="UP001597024">
    <property type="component" value="Unassembled WGS sequence"/>
</dbReference>
<evidence type="ECO:0000313" key="3">
    <source>
        <dbReference type="Proteomes" id="UP001597024"/>
    </source>
</evidence>
<evidence type="ECO:0000313" key="2">
    <source>
        <dbReference type="EMBL" id="MFD0891435.1"/>
    </source>
</evidence>
<feature type="region of interest" description="Disordered" evidence="1">
    <location>
        <begin position="117"/>
        <end position="157"/>
    </location>
</feature>
<comment type="caution">
    <text evidence="2">The sequence shown here is derived from an EMBL/GenBank/DDBJ whole genome shotgun (WGS) entry which is preliminary data.</text>
</comment>
<sequence>SRLSAGRHPVLGDPSFELRRMREYFAHDERIVLAEEVAPTPEPTPFRYTGPVSVPLGRQTLERMIAAVQEDRSGLLVVDLGEEGPATLERAEALGRARLLGADDVVTSLKATHGVRHGTREEFWPAPRRQAARPSPAKAAKPCVSQPSSSRATRSLRSRLGAALRELRA</sequence>
<dbReference type="EMBL" id="JBHTHX010003176">
    <property type="protein sequence ID" value="MFD0891435.1"/>
    <property type="molecule type" value="Genomic_DNA"/>
</dbReference>
<gene>
    <name evidence="2" type="ORF">ACFQ08_43385</name>
</gene>
<protein>
    <submittedName>
        <fullName evidence="2">Glycosyltransferase family 2 protein</fullName>
    </submittedName>
</protein>
<accession>A0ABW3E5P7</accession>
<feature type="compositionally biased region" description="Low complexity" evidence="1">
    <location>
        <begin position="125"/>
        <end position="157"/>
    </location>
</feature>
<proteinExistence type="predicted"/>
<name>A0ABW3E5P7_9ACTN</name>